<reference evidence="3" key="1">
    <citation type="journal article" date="2010" name="J. Bacteriol.">
        <title>Characterization of the replication, transfer, and plasmid/lytic phage cycle of the Streptomyces plasmid-phage pZL12.</title>
        <authorList>
            <person name="Zhong L."/>
            <person name="Cheng Q."/>
            <person name="Tian X."/>
            <person name="Zhao L."/>
            <person name="Qin Z."/>
        </authorList>
    </citation>
    <scope>NUCLEOTIDE SEQUENCE</scope>
    <source>
        <strain evidence="3">W9</strain>
        <plasmid evidence="3">pCQ3</plasmid>
    </source>
</reference>
<evidence type="ECO:0000313" key="3">
    <source>
        <dbReference type="EMBL" id="ACX85569.1"/>
    </source>
</evidence>
<organism evidence="3">
    <name type="scientific">Streptomyces sp. W9</name>
    <dbReference type="NCBI Taxonomy" id="682410"/>
    <lineage>
        <taxon>Bacteria</taxon>
        <taxon>Bacillati</taxon>
        <taxon>Actinomycetota</taxon>
        <taxon>Actinomycetes</taxon>
        <taxon>Kitasatosporales</taxon>
        <taxon>Streptomycetaceae</taxon>
        <taxon>Streptomyces</taxon>
    </lineage>
</organism>
<proteinExistence type="predicted"/>
<dbReference type="EMBL" id="GQ983381">
    <property type="protein sequence ID" value="ACX85569.1"/>
    <property type="molecule type" value="Genomic_DNA"/>
</dbReference>
<dbReference type="Pfam" id="PF12728">
    <property type="entry name" value="HTH_17"/>
    <property type="match status" value="1"/>
</dbReference>
<dbReference type="AlphaFoldDB" id="D0UZB7"/>
<evidence type="ECO:0000259" key="2">
    <source>
        <dbReference type="Pfam" id="PF12728"/>
    </source>
</evidence>
<dbReference type="InterPro" id="IPR009061">
    <property type="entry name" value="DNA-bd_dom_put_sf"/>
</dbReference>
<dbReference type="InterPro" id="IPR041657">
    <property type="entry name" value="HTH_17"/>
</dbReference>
<gene>
    <name evidence="3" type="ORF">pCQ3.68c</name>
</gene>
<protein>
    <submittedName>
        <fullName evidence="3">PCQ3_68</fullName>
    </submittedName>
</protein>
<feature type="region of interest" description="Disordered" evidence="1">
    <location>
        <begin position="32"/>
        <end position="68"/>
    </location>
</feature>
<dbReference type="Gene3D" id="1.10.238.160">
    <property type="match status" value="1"/>
</dbReference>
<geneLocation type="plasmid" evidence="3">
    <name>pCQ3</name>
</geneLocation>
<dbReference type="RefSeq" id="WP_012840454.1">
    <property type="nucleotide sequence ID" value="NC_013449.1"/>
</dbReference>
<sequence>MDLTGYLTSDEAAERLGINRQSLYNLANRSPDFPKPKKVGRTSLWPAQGVDEWRAKHPKRNISKNDEK</sequence>
<name>D0UZB7_9ACTN</name>
<accession>D0UZB7</accession>
<dbReference type="SUPFAM" id="SSF46955">
    <property type="entry name" value="Putative DNA-binding domain"/>
    <property type="match status" value="1"/>
</dbReference>
<evidence type="ECO:0000256" key="1">
    <source>
        <dbReference type="SAM" id="MobiDB-lite"/>
    </source>
</evidence>
<keyword evidence="3" id="KW-0614">Plasmid</keyword>
<feature type="domain" description="Helix-turn-helix" evidence="2">
    <location>
        <begin position="6"/>
        <end position="57"/>
    </location>
</feature>